<accession>A0ABW0LFS9</accession>
<dbReference type="RefSeq" id="WP_382348713.1">
    <property type="nucleotide sequence ID" value="NZ_JBHSMC010000003.1"/>
</dbReference>
<dbReference type="Proteomes" id="UP001596147">
    <property type="component" value="Unassembled WGS sequence"/>
</dbReference>
<keyword evidence="2" id="KW-0472">Membrane</keyword>
<proteinExistence type="predicted"/>
<comment type="caution">
    <text evidence="4">The sequence shown here is derived from an EMBL/GenBank/DDBJ whole genome shotgun (WGS) entry which is preliminary data.</text>
</comment>
<evidence type="ECO:0000256" key="2">
    <source>
        <dbReference type="ARBA" id="ARBA00023136"/>
    </source>
</evidence>
<evidence type="ECO:0000259" key="3">
    <source>
        <dbReference type="Pfam" id="PF00144"/>
    </source>
</evidence>
<gene>
    <name evidence="4" type="ORF">ACFPM4_05440</name>
</gene>
<keyword evidence="5" id="KW-1185">Reference proteome</keyword>
<dbReference type="Gene3D" id="3.40.710.10">
    <property type="entry name" value="DD-peptidase/beta-lactamase superfamily"/>
    <property type="match status" value="1"/>
</dbReference>
<reference evidence="5" key="1">
    <citation type="journal article" date="2019" name="Int. J. Syst. Evol. Microbiol.">
        <title>The Global Catalogue of Microorganisms (GCM) 10K type strain sequencing project: providing services to taxonomists for standard genome sequencing and annotation.</title>
        <authorList>
            <consortium name="The Broad Institute Genomics Platform"/>
            <consortium name="The Broad Institute Genome Sequencing Center for Infectious Disease"/>
            <person name="Wu L."/>
            <person name="Ma J."/>
        </authorList>
    </citation>
    <scope>NUCLEOTIDE SEQUENCE [LARGE SCALE GENOMIC DNA]</scope>
    <source>
        <strain evidence="5">CGMCC 1.12237</strain>
    </source>
</reference>
<evidence type="ECO:0000256" key="1">
    <source>
        <dbReference type="ARBA" id="ARBA00004370"/>
    </source>
</evidence>
<dbReference type="InterPro" id="IPR050491">
    <property type="entry name" value="AmpC-like"/>
</dbReference>
<feature type="domain" description="Beta-lactamase-related" evidence="3">
    <location>
        <begin position="25"/>
        <end position="321"/>
    </location>
</feature>
<dbReference type="SUPFAM" id="SSF56601">
    <property type="entry name" value="beta-lactamase/transpeptidase-like"/>
    <property type="match status" value="1"/>
</dbReference>
<dbReference type="EC" id="3.-.-.-" evidence="4"/>
<dbReference type="EMBL" id="JBHSMC010000003">
    <property type="protein sequence ID" value="MFC5464200.1"/>
    <property type="molecule type" value="Genomic_DNA"/>
</dbReference>
<dbReference type="InterPro" id="IPR012338">
    <property type="entry name" value="Beta-lactam/transpept-like"/>
</dbReference>
<evidence type="ECO:0000313" key="5">
    <source>
        <dbReference type="Proteomes" id="UP001596147"/>
    </source>
</evidence>
<dbReference type="GO" id="GO:0016787">
    <property type="term" value="F:hydrolase activity"/>
    <property type="evidence" value="ECO:0007669"/>
    <property type="project" value="UniProtKB-KW"/>
</dbReference>
<comment type="subcellular location">
    <subcellularLocation>
        <location evidence="1">Membrane</location>
    </subcellularLocation>
</comment>
<dbReference type="InterPro" id="IPR001466">
    <property type="entry name" value="Beta-lactam-related"/>
</dbReference>
<dbReference type="PANTHER" id="PTHR46825">
    <property type="entry name" value="D-ALANYL-D-ALANINE-CARBOXYPEPTIDASE/ENDOPEPTIDASE AMPH"/>
    <property type="match status" value="1"/>
</dbReference>
<organism evidence="4 5">
    <name type="scientific">Lederbergia graminis</name>
    <dbReference type="NCBI Taxonomy" id="735518"/>
    <lineage>
        <taxon>Bacteria</taxon>
        <taxon>Bacillati</taxon>
        <taxon>Bacillota</taxon>
        <taxon>Bacilli</taxon>
        <taxon>Bacillales</taxon>
        <taxon>Bacillaceae</taxon>
        <taxon>Lederbergia</taxon>
    </lineage>
</organism>
<evidence type="ECO:0000313" key="4">
    <source>
        <dbReference type="EMBL" id="MFC5464200.1"/>
    </source>
</evidence>
<keyword evidence="4" id="KW-0378">Hydrolase</keyword>
<sequence>MQATKSKLKEYINQYLSLWDFYGVIQVLQKGEVLFEEAYGFANIEFNIKNDVNSCFSLASMSKQFTAFAIMILYEKGLLDIDKPAQLYLPKDMKIEESITVHHLLSHTSGLYNFYNFESDFFAEYNKTEYSRNDFFTRYINKKPAMPPGQLYNYNNSNYNLLAWMIEHVSGEKYEDYIRNNIFLPLDMKNSDVDDGCKPIKNRSCNYSRDFDEIIKSPYHNEKYSIGAGAIVSNCADLFKWYTCLRNRKILSTQSYTRFFKVNKDNYCYGLEHHRVYDTDRYSHGGDHLGIGTYMQNYFNEDICIIILSNNEAINQYRLSNAISNILFQVDVDAPTKYKEMTLNDSKLNEYCGTYLKDKIEVERMNGKMYFTRFKGNLHIEIYPIDEGKFVRRFSDQLHPYTIDKNENGKMTFFGYVKE</sequence>
<protein>
    <submittedName>
        <fullName evidence="4">Serine hydrolase domain-containing protein</fullName>
        <ecNumber evidence="4">3.-.-.-</ecNumber>
    </submittedName>
</protein>
<dbReference type="Pfam" id="PF00144">
    <property type="entry name" value="Beta-lactamase"/>
    <property type="match status" value="1"/>
</dbReference>
<name>A0ABW0LFS9_9BACI</name>
<dbReference type="PANTHER" id="PTHR46825:SF11">
    <property type="entry name" value="PENICILLIN-BINDING PROTEIN 4"/>
    <property type="match status" value="1"/>
</dbReference>